<feature type="domain" description="FHA" evidence="6">
    <location>
        <begin position="238"/>
        <end position="286"/>
    </location>
</feature>
<dbReference type="AlphaFoldDB" id="A0A316TGT4"/>
<dbReference type="Pfam" id="PF13365">
    <property type="entry name" value="Trypsin_2"/>
    <property type="match status" value="1"/>
</dbReference>
<evidence type="ECO:0000256" key="2">
    <source>
        <dbReference type="ARBA" id="ARBA00022670"/>
    </source>
</evidence>
<dbReference type="PRINTS" id="PR00834">
    <property type="entry name" value="PROTEASES2C"/>
</dbReference>
<proteinExistence type="predicted"/>
<sequence length="630" mass="64908">MGLMTPLVVEVDGRVLRLEGSSVIRIGRAIDAEIVLTAGSVSRQHAELRPVDGLWVLVDAGSQFGTYVNGVRVAEHTIRERTVVRCGPVATGSELTITPAEQVTGGAGQAPSAPPPPPPPPPAPAESFDSPTMPPAAGERPTIDSRFAPPPPQSQQPRQQPSQQPPPTVPGPSGTQVARPTGPAPAHVIPPGLDQTQVLAAQSAPPAAPGAPPPVRSGPDLLLVAEGKEHRFRHPAQISIGRLPDCTVVLTDPAASRMHGTVAAVPGGWTYTNQSNEGTFLKGRRVTSTKFDERTELRLGHPVAGPELTLVPILSAVEEEKRIARRRLGRKLLIGGVAAGVLVLVLGIAAVTVVLSRDDDDDPTASDRESSPTAETTTSTTPTGPASPEELTDAELDAAKAATVKIIAESHALADPSQEFAYAGSGSIIRSDGLILTNAHVAAPESPGIVETYGPEAAIANPEFLLISLTDGATDTNAPPEYRARVVAADGFLDAAVIQIYANADGSDLEGELSLPTVQIGDSDPLRAGDDVTVLGFPAVADSGDSITVTSGLISTVINDPNLGPRSEYDTDARIAPGNSGGMAIDNEGVLIGLPTALEFDPSGSGVTSGRIRAVDVVKDLIAEAEAAVG</sequence>
<organism evidence="7 8">
    <name type="scientific">Nocardioides silvaticus</name>
    <dbReference type="NCBI Taxonomy" id="2201891"/>
    <lineage>
        <taxon>Bacteria</taxon>
        <taxon>Bacillati</taxon>
        <taxon>Actinomycetota</taxon>
        <taxon>Actinomycetes</taxon>
        <taxon>Propionibacteriales</taxon>
        <taxon>Nocardioidaceae</taxon>
        <taxon>Nocardioides</taxon>
    </lineage>
</organism>
<dbReference type="InterPro" id="IPR009003">
    <property type="entry name" value="Peptidase_S1_PA"/>
</dbReference>
<dbReference type="PANTHER" id="PTHR43343:SF3">
    <property type="entry name" value="PROTEASE DO-LIKE 8, CHLOROPLASTIC"/>
    <property type="match status" value="1"/>
</dbReference>
<dbReference type="SUPFAM" id="SSF50494">
    <property type="entry name" value="Trypsin-like serine proteases"/>
    <property type="match status" value="1"/>
</dbReference>
<dbReference type="GO" id="GO:0004252">
    <property type="term" value="F:serine-type endopeptidase activity"/>
    <property type="evidence" value="ECO:0007669"/>
    <property type="project" value="InterPro"/>
</dbReference>
<feature type="transmembrane region" description="Helical" evidence="5">
    <location>
        <begin position="332"/>
        <end position="355"/>
    </location>
</feature>
<dbReference type="InterPro" id="IPR008984">
    <property type="entry name" value="SMAD_FHA_dom_sf"/>
</dbReference>
<dbReference type="SMART" id="SM00240">
    <property type="entry name" value="FHA"/>
    <property type="match status" value="2"/>
</dbReference>
<keyword evidence="3" id="KW-0378">Hydrolase</keyword>
<evidence type="ECO:0000313" key="7">
    <source>
        <dbReference type="EMBL" id="PWN01554.1"/>
    </source>
</evidence>
<keyword evidence="2" id="KW-0645">Protease</keyword>
<name>A0A316TGT4_9ACTN</name>
<dbReference type="InterPro" id="IPR000253">
    <property type="entry name" value="FHA_dom"/>
</dbReference>
<dbReference type="GO" id="GO:0006508">
    <property type="term" value="P:proteolysis"/>
    <property type="evidence" value="ECO:0007669"/>
    <property type="project" value="UniProtKB-KW"/>
</dbReference>
<feature type="compositionally biased region" description="Pro residues" evidence="4">
    <location>
        <begin position="112"/>
        <end position="124"/>
    </location>
</feature>
<dbReference type="Gene3D" id="2.40.10.120">
    <property type="match status" value="1"/>
</dbReference>
<keyword evidence="8" id="KW-1185">Reference proteome</keyword>
<dbReference type="EMBL" id="QGDD01000009">
    <property type="protein sequence ID" value="PWN01554.1"/>
    <property type="molecule type" value="Genomic_DNA"/>
</dbReference>
<evidence type="ECO:0000256" key="5">
    <source>
        <dbReference type="SAM" id="Phobius"/>
    </source>
</evidence>
<evidence type="ECO:0000256" key="3">
    <source>
        <dbReference type="ARBA" id="ARBA00022801"/>
    </source>
</evidence>
<evidence type="ECO:0000259" key="6">
    <source>
        <dbReference type="PROSITE" id="PS50006"/>
    </source>
</evidence>
<reference evidence="7 8" key="1">
    <citation type="submission" date="2018-05" db="EMBL/GenBank/DDBJ databases">
        <title>Nocardioides silvaticus genome.</title>
        <authorList>
            <person name="Li C."/>
            <person name="Wang G."/>
        </authorList>
    </citation>
    <scope>NUCLEOTIDE SEQUENCE [LARGE SCALE GENOMIC DNA]</scope>
    <source>
        <strain evidence="7 8">CCTCC AB 2018079</strain>
    </source>
</reference>
<keyword evidence="5" id="KW-0812">Transmembrane</keyword>
<feature type="compositionally biased region" description="Low complexity" evidence="4">
    <location>
        <begin position="371"/>
        <end position="389"/>
    </location>
</feature>
<dbReference type="InterPro" id="IPR051201">
    <property type="entry name" value="Chloro_Bact_Ser_Proteases"/>
</dbReference>
<gene>
    <name evidence="7" type="ORF">DJ010_18620</name>
</gene>
<dbReference type="Pfam" id="PF00498">
    <property type="entry name" value="FHA"/>
    <property type="match status" value="2"/>
</dbReference>
<comment type="caution">
    <text evidence="7">The sequence shown here is derived from an EMBL/GenBank/DDBJ whole genome shotgun (WGS) entry which is preliminary data.</text>
</comment>
<feature type="region of interest" description="Disordered" evidence="4">
    <location>
        <begin position="358"/>
        <end position="390"/>
    </location>
</feature>
<keyword evidence="1" id="KW-0597">Phosphoprotein</keyword>
<dbReference type="Proteomes" id="UP000245507">
    <property type="component" value="Unassembled WGS sequence"/>
</dbReference>
<dbReference type="CDD" id="cd00060">
    <property type="entry name" value="FHA"/>
    <property type="match status" value="1"/>
</dbReference>
<evidence type="ECO:0000256" key="4">
    <source>
        <dbReference type="SAM" id="MobiDB-lite"/>
    </source>
</evidence>
<evidence type="ECO:0000256" key="1">
    <source>
        <dbReference type="ARBA" id="ARBA00022553"/>
    </source>
</evidence>
<dbReference type="PROSITE" id="PS50006">
    <property type="entry name" value="FHA_DOMAIN"/>
    <property type="match status" value="2"/>
</dbReference>
<dbReference type="PANTHER" id="PTHR43343">
    <property type="entry name" value="PEPTIDASE S12"/>
    <property type="match status" value="1"/>
</dbReference>
<feature type="domain" description="FHA" evidence="6">
    <location>
        <begin position="24"/>
        <end position="73"/>
    </location>
</feature>
<feature type="region of interest" description="Disordered" evidence="4">
    <location>
        <begin position="104"/>
        <end position="191"/>
    </location>
</feature>
<evidence type="ECO:0000313" key="8">
    <source>
        <dbReference type="Proteomes" id="UP000245507"/>
    </source>
</evidence>
<keyword evidence="5" id="KW-1133">Transmembrane helix</keyword>
<keyword evidence="5" id="KW-0472">Membrane</keyword>
<dbReference type="SUPFAM" id="SSF49879">
    <property type="entry name" value="SMAD/FHA domain"/>
    <property type="match status" value="2"/>
</dbReference>
<protein>
    <recommendedName>
        <fullName evidence="6">FHA domain-containing protein</fullName>
    </recommendedName>
</protein>
<accession>A0A316TGT4</accession>
<dbReference type="InterPro" id="IPR001940">
    <property type="entry name" value="Peptidase_S1C"/>
</dbReference>
<dbReference type="Gene3D" id="2.60.200.20">
    <property type="match status" value="2"/>
</dbReference>